<evidence type="ECO:0000313" key="3">
    <source>
        <dbReference type="EMBL" id="GEE01800.1"/>
    </source>
</evidence>
<proteinExistence type="predicted"/>
<organism evidence="3 4">
    <name type="scientific">Gordonia spumicola</name>
    <dbReference type="NCBI Taxonomy" id="589161"/>
    <lineage>
        <taxon>Bacteria</taxon>
        <taxon>Bacillati</taxon>
        <taxon>Actinomycetota</taxon>
        <taxon>Actinomycetes</taxon>
        <taxon>Mycobacteriales</taxon>
        <taxon>Gordoniaceae</taxon>
        <taxon>Gordonia</taxon>
    </lineage>
</organism>
<accession>A0A7I9V9R2</accession>
<dbReference type="GO" id="GO:0016787">
    <property type="term" value="F:hydrolase activity"/>
    <property type="evidence" value="ECO:0007669"/>
    <property type="project" value="InterPro"/>
</dbReference>
<evidence type="ECO:0000313" key="4">
    <source>
        <dbReference type="Proteomes" id="UP000444960"/>
    </source>
</evidence>
<comment type="caution">
    <text evidence="3">The sequence shown here is derived from an EMBL/GenBank/DDBJ whole genome shotgun (WGS) entry which is preliminary data.</text>
</comment>
<dbReference type="EMBL" id="BJOV01000003">
    <property type="protein sequence ID" value="GEE01644.1"/>
    <property type="molecule type" value="Genomic_DNA"/>
</dbReference>
<dbReference type="AlphaFoldDB" id="A0A7I9V9R2"/>
<dbReference type="Pfam" id="PF04909">
    <property type="entry name" value="Amidohydro_2"/>
    <property type="match status" value="1"/>
</dbReference>
<protein>
    <recommendedName>
        <fullName evidence="1">Amidohydrolase-related domain-containing protein</fullName>
    </recommendedName>
</protein>
<gene>
    <name evidence="2" type="ORF">nbrc107696_20900</name>
    <name evidence="3" type="ORF">nbrc107696_22460</name>
</gene>
<dbReference type="Gene3D" id="3.20.20.140">
    <property type="entry name" value="Metal-dependent hydrolases"/>
    <property type="match status" value="1"/>
</dbReference>
<sequence length="117" mass="13435">MIDKVAREFRDTKILLAHFGKPWMNETVEVMMKNRNVFADISTLTVKPWQLYNGLRLAVEGHVTDRLVFGSDFPSFEPRQAATDFLGIADLAMPLPIERAVLEDILYNRPFDLILPD</sequence>
<dbReference type="Proteomes" id="UP000444960">
    <property type="component" value="Unassembled WGS sequence"/>
</dbReference>
<dbReference type="RefSeq" id="WP_267130324.1">
    <property type="nucleotide sequence ID" value="NZ_BJOV01000003.1"/>
</dbReference>
<reference evidence="4" key="1">
    <citation type="submission" date="2019-06" db="EMBL/GenBank/DDBJ databases">
        <title>Gordonia isolated from sludge of a wastewater treatment plant.</title>
        <authorList>
            <person name="Tamura T."/>
            <person name="Aoyama K."/>
            <person name="Kang Y."/>
            <person name="Saito S."/>
            <person name="Akiyama N."/>
            <person name="Yazawa K."/>
            <person name="Gonoi T."/>
            <person name="Mikami Y."/>
        </authorList>
    </citation>
    <scope>NUCLEOTIDE SEQUENCE [LARGE SCALE GENOMIC DNA]</scope>
    <source>
        <strain evidence="4">NBRC 107696</strain>
    </source>
</reference>
<dbReference type="SUPFAM" id="SSF51556">
    <property type="entry name" value="Metallo-dependent hydrolases"/>
    <property type="match status" value="1"/>
</dbReference>
<dbReference type="EMBL" id="BJOV01000004">
    <property type="protein sequence ID" value="GEE01800.1"/>
    <property type="molecule type" value="Genomic_DNA"/>
</dbReference>
<dbReference type="InterPro" id="IPR006680">
    <property type="entry name" value="Amidohydro-rel"/>
</dbReference>
<evidence type="ECO:0000259" key="1">
    <source>
        <dbReference type="Pfam" id="PF04909"/>
    </source>
</evidence>
<dbReference type="InterPro" id="IPR032466">
    <property type="entry name" value="Metal_Hydrolase"/>
</dbReference>
<keyword evidence="4" id="KW-1185">Reference proteome</keyword>
<name>A0A7I9V9R2_9ACTN</name>
<evidence type="ECO:0000313" key="2">
    <source>
        <dbReference type="EMBL" id="GEE01644.1"/>
    </source>
</evidence>
<feature type="domain" description="Amidohydrolase-related" evidence="1">
    <location>
        <begin position="2"/>
        <end position="107"/>
    </location>
</feature>
<reference evidence="3" key="2">
    <citation type="journal article" date="2020" name="Int. J. Syst. Evol. Microbiol.">
        <title>Gordonia crocea sp. nov. and Gordonia spumicola sp. nov. isolated from sludge of a wastewater treatment plant.</title>
        <authorList>
            <person name="Tamura T."/>
            <person name="Saito S."/>
            <person name="Hamada M."/>
            <person name="Kang Y."/>
            <person name="Hoshino Y."/>
            <person name="Gonoi T."/>
            <person name="Mikami Y."/>
            <person name="Yaguchi T."/>
        </authorList>
    </citation>
    <scope>NUCLEOTIDE SEQUENCE</scope>
    <source>
        <strain evidence="3">NBRC 107696</strain>
    </source>
</reference>